<evidence type="ECO:0000313" key="10">
    <source>
        <dbReference type="Proteomes" id="UP000585614"/>
    </source>
</evidence>
<dbReference type="Gene3D" id="3.30.420.10">
    <property type="entry name" value="Ribonuclease H-like superfamily/Ribonuclease H"/>
    <property type="match status" value="2"/>
</dbReference>
<proteinExistence type="predicted"/>
<dbReference type="InterPro" id="IPR002156">
    <property type="entry name" value="RNaseH_domain"/>
</dbReference>
<evidence type="ECO:0000259" key="8">
    <source>
        <dbReference type="PROSITE" id="PS50994"/>
    </source>
</evidence>
<dbReference type="PROSITE" id="PS50994">
    <property type="entry name" value="INTEGRASE"/>
    <property type="match status" value="1"/>
</dbReference>
<dbReference type="GO" id="GO:0003964">
    <property type="term" value="F:RNA-directed DNA polymerase activity"/>
    <property type="evidence" value="ECO:0007669"/>
    <property type="project" value="UniProtKB-KW"/>
</dbReference>
<evidence type="ECO:0000313" key="9">
    <source>
        <dbReference type="EMBL" id="KAF6323403.1"/>
    </source>
</evidence>
<dbReference type="GO" id="GO:0003676">
    <property type="term" value="F:nucleic acid binding"/>
    <property type="evidence" value="ECO:0007669"/>
    <property type="project" value="InterPro"/>
</dbReference>
<feature type="domain" description="RNase H type-1" evidence="7">
    <location>
        <begin position="1"/>
        <end position="177"/>
    </location>
</feature>
<evidence type="ECO:0000256" key="2">
    <source>
        <dbReference type="ARBA" id="ARBA00022695"/>
    </source>
</evidence>
<dbReference type="GO" id="GO:0015074">
    <property type="term" value="P:DNA integration"/>
    <property type="evidence" value="ECO:0007669"/>
    <property type="project" value="InterPro"/>
</dbReference>
<organism evidence="9 10">
    <name type="scientific">Rhinolophus ferrumequinum</name>
    <name type="common">Greater horseshoe bat</name>
    <dbReference type="NCBI Taxonomy" id="59479"/>
    <lineage>
        <taxon>Eukaryota</taxon>
        <taxon>Metazoa</taxon>
        <taxon>Chordata</taxon>
        <taxon>Craniata</taxon>
        <taxon>Vertebrata</taxon>
        <taxon>Euteleostomi</taxon>
        <taxon>Mammalia</taxon>
        <taxon>Eutheria</taxon>
        <taxon>Laurasiatheria</taxon>
        <taxon>Chiroptera</taxon>
        <taxon>Yinpterochiroptera</taxon>
        <taxon>Rhinolophoidea</taxon>
        <taxon>Rhinolophidae</taxon>
        <taxon>Rhinolophinae</taxon>
        <taxon>Rhinolophus</taxon>
    </lineage>
</organism>
<dbReference type="Gene3D" id="2.30.30.850">
    <property type="match status" value="1"/>
</dbReference>
<evidence type="ECO:0000256" key="3">
    <source>
        <dbReference type="ARBA" id="ARBA00022722"/>
    </source>
</evidence>
<dbReference type="PROSITE" id="PS50879">
    <property type="entry name" value="RNASE_H_1"/>
    <property type="match status" value="1"/>
</dbReference>
<dbReference type="PANTHER" id="PTHR41694">
    <property type="entry name" value="ENDOGENOUS RETROVIRUS GROUP K MEMBER POL PROTEIN"/>
    <property type="match status" value="1"/>
</dbReference>
<dbReference type="GO" id="GO:0004523">
    <property type="term" value="F:RNA-DNA hybrid ribonuclease activity"/>
    <property type="evidence" value="ECO:0007669"/>
    <property type="project" value="InterPro"/>
</dbReference>
<dbReference type="Gene3D" id="1.10.340.70">
    <property type="match status" value="1"/>
</dbReference>
<evidence type="ECO:0000256" key="4">
    <source>
        <dbReference type="ARBA" id="ARBA00022759"/>
    </source>
</evidence>
<keyword evidence="1" id="KW-0808">Transferase</keyword>
<comment type="caution">
    <text evidence="9">The sequence shown here is derived from an EMBL/GenBank/DDBJ whole genome shotgun (WGS) entry which is preliminary data.</text>
</comment>
<dbReference type="EMBL" id="JACAGC010000013">
    <property type="protein sequence ID" value="KAF6323403.1"/>
    <property type="molecule type" value="Genomic_DNA"/>
</dbReference>
<dbReference type="Pfam" id="PF18697">
    <property type="entry name" value="MLVIN_C"/>
    <property type="match status" value="1"/>
</dbReference>
<evidence type="ECO:0000256" key="6">
    <source>
        <dbReference type="ARBA" id="ARBA00022918"/>
    </source>
</evidence>
<dbReference type="Pfam" id="PF00665">
    <property type="entry name" value="rve"/>
    <property type="match status" value="1"/>
</dbReference>
<accession>A0A7J7VE17</accession>
<evidence type="ECO:0000256" key="5">
    <source>
        <dbReference type="ARBA" id="ARBA00022801"/>
    </source>
</evidence>
<evidence type="ECO:0000259" key="7">
    <source>
        <dbReference type="PROSITE" id="PS50879"/>
    </source>
</evidence>
<keyword evidence="3" id="KW-0540">Nuclease</keyword>
<protein>
    <submittedName>
        <fullName evidence="9">Uncharacterized protein</fullName>
    </submittedName>
</protein>
<dbReference type="InterPro" id="IPR040643">
    <property type="entry name" value="MLVIN_C"/>
</dbReference>
<keyword evidence="5" id="KW-0378">Hydrolase</keyword>
<evidence type="ECO:0000256" key="1">
    <source>
        <dbReference type="ARBA" id="ARBA00022679"/>
    </source>
</evidence>
<dbReference type="Pfam" id="PF00075">
    <property type="entry name" value="RNase_H"/>
    <property type="match status" value="1"/>
</dbReference>
<gene>
    <name evidence="9" type="ORF">mRhiFer1_008380</name>
</gene>
<dbReference type="InterPro" id="IPR036397">
    <property type="entry name" value="RNaseH_sf"/>
</dbReference>
<dbReference type="SUPFAM" id="SSF53098">
    <property type="entry name" value="Ribonuclease H-like"/>
    <property type="match status" value="2"/>
</dbReference>
<keyword evidence="4" id="KW-0255">Endonuclease</keyword>
<dbReference type="PANTHER" id="PTHR41694:SF5">
    <property type="entry name" value="RIBONUCLEASE H"/>
    <property type="match status" value="1"/>
</dbReference>
<feature type="domain" description="Integrase catalytic" evidence="8">
    <location>
        <begin position="283"/>
        <end position="455"/>
    </location>
</feature>
<dbReference type="AlphaFoldDB" id="A0A7J7VE17"/>
<sequence>MNSQGPRWLSNVQLTQYQGLLLKNTRISLETVCTLNPATFLPTEEEDPEHDYIEVINEVYVTRPDLRESPHPNPDIILYTDGSSFLRDGNVTWANIYTDFRYAFATIHIRGAIYKERGLLTAEGKAIKNKQEILKLLQAIWLPQHVAVIYCQGHQRGNEPLAVRNRLADTTAKSESMGSPSELLLVTNITTTSLLQYTKELRWAKSEVATRLPQVWWQLPDGRLFIPALLGPQVTAEYHKLTHLGKISLEGLLAKNFYISHLSALCKSIGERCLTCAKNNPKSGPSPIPGIQRSSTAHFEDLEVDFTDMINCRGTKYLLVLVCTYSGWFEAFPTQTEKSHEVAKILLRELIPHYGISLSIHNDNGTAFIAELLGPEGAMGINQSHGHQLETSHNIPTTKLRKVECMNRILNETLAKLHQETSLGWVDLLPLAILRARCTPGKSGFSPSKIMFKRPPPLLTSLPGDIHHLGFSSLQNQMAALGKVLTDVRAYILERALISLGALVHPFILGTQVWVKDWMCEPLRPRWTGPHTVMFVTSTALKVSGIAPWIHHTRVKKAQPEDDAWIVQPELAHPLRLTLKKQTG</sequence>
<name>A0A7J7VE17_RHIFE</name>
<dbReference type="InterPro" id="IPR012337">
    <property type="entry name" value="RNaseH-like_sf"/>
</dbReference>
<keyword evidence="2" id="KW-0548">Nucleotidyltransferase</keyword>
<keyword evidence="6" id="KW-0695">RNA-directed DNA polymerase</keyword>
<reference evidence="9 10" key="1">
    <citation type="journal article" date="2020" name="Nature">
        <title>Six reference-quality genomes reveal evolution of bat adaptations.</title>
        <authorList>
            <person name="Jebb D."/>
            <person name="Huang Z."/>
            <person name="Pippel M."/>
            <person name="Hughes G.M."/>
            <person name="Lavrichenko K."/>
            <person name="Devanna P."/>
            <person name="Winkler S."/>
            <person name="Jermiin L.S."/>
            <person name="Skirmuntt E.C."/>
            <person name="Katzourakis A."/>
            <person name="Burkitt-Gray L."/>
            <person name="Ray D.A."/>
            <person name="Sullivan K.A.M."/>
            <person name="Roscito J.G."/>
            <person name="Kirilenko B.M."/>
            <person name="Davalos L.M."/>
            <person name="Corthals A.P."/>
            <person name="Power M.L."/>
            <person name="Jones G."/>
            <person name="Ransome R.D."/>
            <person name="Dechmann D.K.N."/>
            <person name="Locatelli A.G."/>
            <person name="Puechmaille S.J."/>
            <person name="Fedrigo O."/>
            <person name="Jarvis E.D."/>
            <person name="Hiller M."/>
            <person name="Vernes S.C."/>
            <person name="Myers E.W."/>
            <person name="Teeling E.C."/>
        </authorList>
    </citation>
    <scope>NUCLEOTIDE SEQUENCE [LARGE SCALE GENOMIC DNA]</scope>
    <source>
        <strain evidence="9">MRhiFer1</strain>
        <tissue evidence="9">Lung</tissue>
    </source>
</reference>
<dbReference type="Proteomes" id="UP000585614">
    <property type="component" value="Unassembled WGS sequence"/>
</dbReference>
<dbReference type="InterPro" id="IPR001584">
    <property type="entry name" value="Integrase_cat-core"/>
</dbReference>